<dbReference type="PANTHER" id="PTHR15111:SF0">
    <property type="entry name" value="UNCONVENTIONAL PREFOLDIN RPB5 INTERACTOR 1"/>
    <property type="match status" value="1"/>
</dbReference>
<dbReference type="GO" id="GO:0000122">
    <property type="term" value="P:negative regulation of transcription by RNA polymerase II"/>
    <property type="evidence" value="ECO:0007669"/>
    <property type="project" value="TreeGrafter"/>
</dbReference>
<sequence length="221" mass="24826">MGASEDDEYARIMSRLEELEKEELSAEDNEENLEDEDEDEDANALESDGNEDELTKAAEGNGDEDELTKAAFHRKKDECYSHLDHGQRYSESQSRKQLQQFNGKEPIEKMSNKYKHQDLTNPFASTGLTEEPVTKGEISHGRIIQQDTKTLSPSINASAPFEKKSVQASKSKFDSSKAFTGSIVEHTQNLDRSSVGTNTTSLQSSGSQPWKPVSRFKMQRK</sequence>
<accession>A0A5D2DKE6</accession>
<keyword evidence="3" id="KW-1185">Reference proteome</keyword>
<name>A0A5D2DKE6_GOSDA</name>
<dbReference type="AlphaFoldDB" id="A0A5D2DKE6"/>
<proteinExistence type="predicted"/>
<protein>
    <submittedName>
        <fullName evidence="2">Uncharacterized protein</fullName>
    </submittedName>
</protein>
<feature type="region of interest" description="Disordered" evidence="1">
    <location>
        <begin position="17"/>
        <end position="70"/>
    </location>
</feature>
<dbReference type="GO" id="GO:0019212">
    <property type="term" value="F:phosphatase inhibitor activity"/>
    <property type="evidence" value="ECO:0007669"/>
    <property type="project" value="TreeGrafter"/>
</dbReference>
<feature type="compositionally biased region" description="Polar residues" evidence="1">
    <location>
        <begin position="145"/>
        <end position="156"/>
    </location>
</feature>
<feature type="region of interest" description="Disordered" evidence="1">
    <location>
        <begin position="189"/>
        <end position="221"/>
    </location>
</feature>
<feature type="compositionally biased region" description="Polar residues" evidence="1">
    <location>
        <begin position="189"/>
        <end position="208"/>
    </location>
</feature>
<dbReference type="GO" id="GO:0003714">
    <property type="term" value="F:transcription corepressor activity"/>
    <property type="evidence" value="ECO:0007669"/>
    <property type="project" value="TreeGrafter"/>
</dbReference>
<evidence type="ECO:0000256" key="1">
    <source>
        <dbReference type="SAM" id="MobiDB-lite"/>
    </source>
</evidence>
<evidence type="ECO:0000313" key="2">
    <source>
        <dbReference type="EMBL" id="TYG81658.1"/>
    </source>
</evidence>
<dbReference type="GO" id="GO:0003682">
    <property type="term" value="F:chromatin binding"/>
    <property type="evidence" value="ECO:0007669"/>
    <property type="project" value="TreeGrafter"/>
</dbReference>
<dbReference type="InterPro" id="IPR052255">
    <property type="entry name" value="RNA_pol_II_subunit5-mediator"/>
</dbReference>
<dbReference type="EMBL" id="CM017701">
    <property type="protein sequence ID" value="TYG81658.1"/>
    <property type="molecule type" value="Genomic_DNA"/>
</dbReference>
<feature type="compositionally biased region" description="Polar residues" evidence="1">
    <location>
        <begin position="119"/>
        <end position="128"/>
    </location>
</feature>
<reference evidence="2 3" key="1">
    <citation type="submission" date="2019-06" db="EMBL/GenBank/DDBJ databases">
        <title>WGS assembly of Gossypium darwinii.</title>
        <authorList>
            <person name="Chen Z.J."/>
            <person name="Sreedasyam A."/>
            <person name="Ando A."/>
            <person name="Song Q."/>
            <person name="De L."/>
            <person name="Hulse-Kemp A."/>
            <person name="Ding M."/>
            <person name="Ye W."/>
            <person name="Kirkbride R."/>
            <person name="Jenkins J."/>
            <person name="Plott C."/>
            <person name="Lovell J."/>
            <person name="Lin Y.-M."/>
            <person name="Vaughn R."/>
            <person name="Liu B."/>
            <person name="Li W."/>
            <person name="Simpson S."/>
            <person name="Scheffler B."/>
            <person name="Saski C."/>
            <person name="Grover C."/>
            <person name="Hu G."/>
            <person name="Conover J."/>
            <person name="Carlson J."/>
            <person name="Shu S."/>
            <person name="Boston L."/>
            <person name="Williams M."/>
            <person name="Peterson D."/>
            <person name="Mcgee K."/>
            <person name="Jones D."/>
            <person name="Wendel J."/>
            <person name="Stelly D."/>
            <person name="Grimwood J."/>
            <person name="Schmutz J."/>
        </authorList>
    </citation>
    <scope>NUCLEOTIDE SEQUENCE [LARGE SCALE GENOMIC DNA]</scope>
    <source>
        <strain evidence="2">1808015.09</strain>
    </source>
</reference>
<feature type="region of interest" description="Disordered" evidence="1">
    <location>
        <begin position="118"/>
        <end position="156"/>
    </location>
</feature>
<dbReference type="Proteomes" id="UP000323506">
    <property type="component" value="Chromosome D01"/>
</dbReference>
<gene>
    <name evidence="2" type="ORF">ES288_D01G023300v1</name>
</gene>
<organism evidence="2 3">
    <name type="scientific">Gossypium darwinii</name>
    <name type="common">Darwin's cotton</name>
    <name type="synonym">Gossypium barbadense var. darwinii</name>
    <dbReference type="NCBI Taxonomy" id="34276"/>
    <lineage>
        <taxon>Eukaryota</taxon>
        <taxon>Viridiplantae</taxon>
        <taxon>Streptophyta</taxon>
        <taxon>Embryophyta</taxon>
        <taxon>Tracheophyta</taxon>
        <taxon>Spermatophyta</taxon>
        <taxon>Magnoliopsida</taxon>
        <taxon>eudicotyledons</taxon>
        <taxon>Gunneridae</taxon>
        <taxon>Pentapetalae</taxon>
        <taxon>rosids</taxon>
        <taxon>malvids</taxon>
        <taxon>Malvales</taxon>
        <taxon>Malvaceae</taxon>
        <taxon>Malvoideae</taxon>
        <taxon>Gossypium</taxon>
    </lineage>
</organism>
<evidence type="ECO:0000313" key="3">
    <source>
        <dbReference type="Proteomes" id="UP000323506"/>
    </source>
</evidence>
<dbReference type="PANTHER" id="PTHR15111">
    <property type="entry name" value="RNA POLYMERASE II SUBUNIT 5-MEDIATING PROTEIN NNX3"/>
    <property type="match status" value="1"/>
</dbReference>
<feature type="compositionally biased region" description="Acidic residues" evidence="1">
    <location>
        <begin position="25"/>
        <end position="52"/>
    </location>
</feature>